<dbReference type="CDD" id="cd05237">
    <property type="entry name" value="UDP_invert_4-6DH_SDR_e"/>
    <property type="match status" value="1"/>
</dbReference>
<sequence length="475" mass="52947">MVPVYAPSDLMNLVKISNVKEILLAIPSLGRKRRLEILNFLRSFPLHVRTLPSLSDLANGKVTLNDLHEIDFEDLLGRDAVEPDFSLMQRHVRGKVVMVTGAGGSIGKELCRQIVQCEPKLLLLVEISEYSLYQVQEDLQALLNERRQDRGPLAVELVPLLASVTNESRINEIVSTWCPQTVYHAAAYKHVPLVEHNMLEGVRNNVWGTWICARVAAAKGVKNFVLISTDKAVRPTNVMGASKRLAEMVLQAMAHHSGISTCFTMVRFGNVLGSSGSVVPLFRKQIANQGPITLTHASITRYFMTIPEASQLVMQAGAMASGGEVFVLDMGEPVRIYDLACRLVELSGLRVRDSKNPHGDIEINITGLRPGEKLYEELLIGDGAQPTSHSRILKAHESFLDWNQLEPKLNMLESYISASDMEAVRKLLMNVVSGYKPVNEVVDLVYQQCERERGIRELVRQKEPYALFVSNVSEE</sequence>
<gene>
    <name evidence="3" type="ORF">O987_08060</name>
</gene>
<name>A0A076PG72_COMTE</name>
<comment type="similarity">
    <text evidence="1">Belongs to the polysaccharide synthase family.</text>
</comment>
<dbReference type="KEGG" id="ctes:O987_08060"/>
<reference evidence="3 4" key="1">
    <citation type="journal article" date="2014" name="Genome Announc.">
        <title>Complete Genome Sequence of Polychlorinated Biphenyl Degrader Comamonas testosteroni TK102 (NBRC 109938).</title>
        <authorList>
            <person name="Fukuda K."/>
            <person name="Hosoyama A."/>
            <person name="Tsuchikane K."/>
            <person name="Ohji S."/>
            <person name="Yamazoe A."/>
            <person name="Fujita N."/>
            <person name="Shintani M."/>
            <person name="Kimbara K."/>
        </authorList>
    </citation>
    <scope>NUCLEOTIDE SEQUENCE [LARGE SCALE GENOMIC DNA]</scope>
    <source>
        <strain evidence="3">TK102</strain>
    </source>
</reference>
<dbReference type="Proteomes" id="UP000028782">
    <property type="component" value="Chromosome"/>
</dbReference>
<proteinExistence type="inferred from homology"/>
<dbReference type="Pfam" id="PF02719">
    <property type="entry name" value="Polysacc_synt_2"/>
    <property type="match status" value="1"/>
</dbReference>
<dbReference type="AlphaFoldDB" id="A0A076PG72"/>
<dbReference type="PANTHER" id="PTHR43318">
    <property type="entry name" value="UDP-N-ACETYLGLUCOSAMINE 4,6-DEHYDRATASE"/>
    <property type="match status" value="1"/>
</dbReference>
<dbReference type="Gene3D" id="3.40.50.720">
    <property type="entry name" value="NAD(P)-binding Rossmann-like Domain"/>
    <property type="match status" value="2"/>
</dbReference>
<protein>
    <recommendedName>
        <fullName evidence="2">Polysaccharide biosynthesis protein CapD-like domain-containing protein</fullName>
    </recommendedName>
</protein>
<evidence type="ECO:0000259" key="2">
    <source>
        <dbReference type="Pfam" id="PF02719"/>
    </source>
</evidence>
<dbReference type="EMBL" id="CP006704">
    <property type="protein sequence ID" value="AIJ45759.1"/>
    <property type="molecule type" value="Genomic_DNA"/>
</dbReference>
<accession>A0A076PG72</accession>
<feature type="domain" description="Polysaccharide biosynthesis protein CapD-like" evidence="2">
    <location>
        <begin position="97"/>
        <end position="395"/>
    </location>
</feature>
<dbReference type="InterPro" id="IPR036291">
    <property type="entry name" value="NAD(P)-bd_dom_sf"/>
</dbReference>
<evidence type="ECO:0000313" key="4">
    <source>
        <dbReference type="Proteomes" id="UP000028782"/>
    </source>
</evidence>
<dbReference type="HOGENOM" id="CLU_013560_4_0_4"/>
<evidence type="ECO:0000313" key="3">
    <source>
        <dbReference type="EMBL" id="AIJ45759.1"/>
    </source>
</evidence>
<dbReference type="PANTHER" id="PTHR43318:SF1">
    <property type="entry name" value="POLYSACCHARIDE BIOSYNTHESIS PROTEIN EPSC-RELATED"/>
    <property type="match status" value="1"/>
</dbReference>
<dbReference type="InterPro" id="IPR003869">
    <property type="entry name" value="Polysac_CapD-like"/>
</dbReference>
<evidence type="ECO:0000256" key="1">
    <source>
        <dbReference type="ARBA" id="ARBA00007430"/>
    </source>
</evidence>
<dbReference type="SUPFAM" id="SSF51735">
    <property type="entry name" value="NAD(P)-binding Rossmann-fold domains"/>
    <property type="match status" value="1"/>
</dbReference>
<organism evidence="3 4">
    <name type="scientific">Comamonas testosteroni TK102</name>
    <dbReference type="NCBI Taxonomy" id="1392005"/>
    <lineage>
        <taxon>Bacteria</taxon>
        <taxon>Pseudomonadati</taxon>
        <taxon>Pseudomonadota</taxon>
        <taxon>Betaproteobacteria</taxon>
        <taxon>Burkholderiales</taxon>
        <taxon>Comamonadaceae</taxon>
        <taxon>Comamonas</taxon>
    </lineage>
</organism>
<dbReference type="InterPro" id="IPR051203">
    <property type="entry name" value="Polysaccharide_Synthase-Rel"/>
</dbReference>